<dbReference type="GO" id="GO:0016746">
    <property type="term" value="F:acyltransferase activity"/>
    <property type="evidence" value="ECO:0007669"/>
    <property type="project" value="UniProtKB-KW"/>
</dbReference>
<accession>A0A7I8DY24</accession>
<comment type="similarity">
    <text evidence="1">Belongs to the transferase hexapeptide repeat family.</text>
</comment>
<dbReference type="Gene3D" id="2.160.10.10">
    <property type="entry name" value="Hexapeptide repeat proteins"/>
    <property type="match status" value="1"/>
</dbReference>
<evidence type="ECO:0008006" key="7">
    <source>
        <dbReference type="Google" id="ProtNLM"/>
    </source>
</evidence>
<evidence type="ECO:0000256" key="4">
    <source>
        <dbReference type="ARBA" id="ARBA00023315"/>
    </source>
</evidence>
<dbReference type="PANTHER" id="PTHR42811">
    <property type="entry name" value="SERINE ACETYLTRANSFERASE"/>
    <property type="match status" value="1"/>
</dbReference>
<dbReference type="Proteomes" id="UP000593842">
    <property type="component" value="Chromosome"/>
</dbReference>
<dbReference type="InterPro" id="IPR011004">
    <property type="entry name" value="Trimer_LpxA-like_sf"/>
</dbReference>
<keyword evidence="3" id="KW-0677">Repeat</keyword>
<sequence>MKYINYDKNRYLKNDMPIFQKMFRRYQDTNNKFLRLVYKILFRYYRNKNLIDMSIDITIGEGLYIGHPYCITINPKVAIGKNCNIHKGVTIGQENRGGRKGTPVIGDEVWIGINSTIVGNVKIGNDVLIAPNSFVNCDIPDHSIVFGNPCIIKHRENATKNYINRKVK</sequence>
<dbReference type="CDD" id="cd03354">
    <property type="entry name" value="LbH_SAT"/>
    <property type="match status" value="1"/>
</dbReference>
<evidence type="ECO:0000313" key="6">
    <source>
        <dbReference type="Proteomes" id="UP000593842"/>
    </source>
</evidence>
<reference evidence="6" key="1">
    <citation type="submission" date="2020-09" db="EMBL/GenBank/DDBJ databases">
        <title>Complete genome sequencing of Faecalibacillus intestinalis strain 14EGH31.</title>
        <authorList>
            <person name="Sakamoto M."/>
            <person name="Murakami T."/>
            <person name="Mori H."/>
        </authorList>
    </citation>
    <scope>NUCLEOTIDE SEQUENCE [LARGE SCALE GENOMIC DNA]</scope>
    <source>
        <strain evidence="6">14EGH31</strain>
    </source>
</reference>
<dbReference type="SUPFAM" id="SSF51161">
    <property type="entry name" value="Trimeric LpxA-like enzymes"/>
    <property type="match status" value="1"/>
</dbReference>
<keyword evidence="4" id="KW-0012">Acyltransferase</keyword>
<dbReference type="EMBL" id="AP024085">
    <property type="protein sequence ID" value="BCL56966.1"/>
    <property type="molecule type" value="Genomic_DNA"/>
</dbReference>
<organism evidence="5 6">
    <name type="scientific">Faecalibacillus intestinalis</name>
    <dbReference type="NCBI Taxonomy" id="1982626"/>
    <lineage>
        <taxon>Bacteria</taxon>
        <taxon>Bacillati</taxon>
        <taxon>Bacillota</taxon>
        <taxon>Erysipelotrichia</taxon>
        <taxon>Erysipelotrichales</taxon>
        <taxon>Coprobacillaceae</taxon>
        <taxon>Faecalibacillus</taxon>
    </lineage>
</organism>
<dbReference type="RefSeq" id="WP_200765145.1">
    <property type="nucleotide sequence ID" value="NZ_AP024085.1"/>
</dbReference>
<dbReference type="InterPro" id="IPR018357">
    <property type="entry name" value="Hexapep_transf_CS"/>
</dbReference>
<protein>
    <recommendedName>
        <fullName evidence="7">Serine acetyltransferase</fullName>
    </recommendedName>
</protein>
<evidence type="ECO:0000256" key="3">
    <source>
        <dbReference type="ARBA" id="ARBA00022737"/>
    </source>
</evidence>
<gene>
    <name evidence="5" type="ORF">Fi14EGH31_06780</name>
</gene>
<dbReference type="InterPro" id="IPR001451">
    <property type="entry name" value="Hexapep"/>
</dbReference>
<dbReference type="GeneID" id="70579114"/>
<dbReference type="PROSITE" id="PS00101">
    <property type="entry name" value="HEXAPEP_TRANSFERASES"/>
    <property type="match status" value="1"/>
</dbReference>
<evidence type="ECO:0000256" key="2">
    <source>
        <dbReference type="ARBA" id="ARBA00022679"/>
    </source>
</evidence>
<dbReference type="InterPro" id="IPR045304">
    <property type="entry name" value="LbH_SAT"/>
</dbReference>
<dbReference type="AlphaFoldDB" id="A0A7I8DY24"/>
<evidence type="ECO:0000256" key="1">
    <source>
        <dbReference type="ARBA" id="ARBA00007274"/>
    </source>
</evidence>
<evidence type="ECO:0000313" key="5">
    <source>
        <dbReference type="EMBL" id="BCL56966.1"/>
    </source>
</evidence>
<dbReference type="Pfam" id="PF00132">
    <property type="entry name" value="Hexapep"/>
    <property type="match status" value="1"/>
</dbReference>
<proteinExistence type="inferred from homology"/>
<dbReference type="KEGG" id="fit:Fi14EGH31_06780"/>
<name>A0A7I8DY24_9FIRM</name>
<keyword evidence="2" id="KW-0808">Transferase</keyword>